<feature type="transmembrane region" description="Helical" evidence="8">
    <location>
        <begin position="97"/>
        <end position="118"/>
    </location>
</feature>
<evidence type="ECO:0000259" key="9">
    <source>
        <dbReference type="PROSITE" id="PS50928"/>
    </source>
</evidence>
<dbReference type="Proteomes" id="UP000035170">
    <property type="component" value="Unassembled WGS sequence"/>
</dbReference>
<keyword evidence="5 8" id="KW-0812">Transmembrane</keyword>
<accession>A0A0H2M0R0</accession>
<feature type="transmembrane region" description="Helical" evidence="8">
    <location>
        <begin position="202"/>
        <end position="219"/>
    </location>
</feature>
<keyword evidence="2 8" id="KW-0813">Transport</keyword>
<dbReference type="GO" id="GO:0005886">
    <property type="term" value="C:plasma membrane"/>
    <property type="evidence" value="ECO:0007669"/>
    <property type="project" value="UniProtKB-SubCell"/>
</dbReference>
<feature type="transmembrane region" description="Helical" evidence="8">
    <location>
        <begin position="130"/>
        <end position="153"/>
    </location>
</feature>
<comment type="caution">
    <text evidence="10">The sequence shown here is derived from an EMBL/GenBank/DDBJ whole genome shotgun (WGS) entry which is preliminary data.</text>
</comment>
<dbReference type="PANTHER" id="PTHR43357">
    <property type="entry name" value="INNER MEMBRANE ABC TRANSPORTER PERMEASE PROTEIN YDCV"/>
    <property type="match status" value="1"/>
</dbReference>
<dbReference type="PATRIC" id="fig|34073.19.peg.2761"/>
<dbReference type="AlphaFoldDB" id="A0A0H2M0R0"/>
<gene>
    <name evidence="10" type="primary">phnV3</name>
    <name evidence="10" type="ORF">VPARA_26850</name>
</gene>
<dbReference type="InterPro" id="IPR035906">
    <property type="entry name" value="MetI-like_sf"/>
</dbReference>
<sequence length="264" mass="28237">MRKNGLISLVYHAIFIAFILAPLIVVVLVSFTGKGYISLPTDGFSLRWFRAIGGATELVNAFWLSLWLGLASASVAVVLAVPAALALVRYRFPGRGVLAAFFMSPLMIPHVVLGVAFLRFFTTMGVSGSFAWLALTHVVVVMPYALRLVLASATGLDRDAEKAALSLGASRMTAFRRIVLPLILPGVVGGWMLAFIQSFDELTMTVFVATPGTTTLPVAMYNQIAQTIDPLVASVSTVLIAGTVLLMVLLDRLVGLDRVLIGKG</sequence>
<feature type="transmembrane region" description="Helical" evidence="8">
    <location>
        <begin position="231"/>
        <end position="250"/>
    </location>
</feature>
<evidence type="ECO:0000256" key="4">
    <source>
        <dbReference type="ARBA" id="ARBA00022519"/>
    </source>
</evidence>
<dbReference type="EMBL" id="JZWI01000013">
    <property type="protein sequence ID" value="KLN56004.1"/>
    <property type="molecule type" value="Genomic_DNA"/>
</dbReference>
<dbReference type="SUPFAM" id="SSF161098">
    <property type="entry name" value="MetI-like"/>
    <property type="match status" value="1"/>
</dbReference>
<feature type="transmembrane region" description="Helical" evidence="8">
    <location>
        <begin position="9"/>
        <end position="31"/>
    </location>
</feature>
<name>A0A0H2M0R0_VARPD</name>
<evidence type="ECO:0000256" key="8">
    <source>
        <dbReference type="RuleBase" id="RU363032"/>
    </source>
</evidence>
<dbReference type="RefSeq" id="WP_021004633.1">
    <property type="nucleotide sequence ID" value="NZ_JZWI01000013.1"/>
</dbReference>
<keyword evidence="6 8" id="KW-1133">Transmembrane helix</keyword>
<comment type="subcellular location">
    <subcellularLocation>
        <location evidence="1">Cell inner membrane</location>
        <topology evidence="1">Multi-pass membrane protein</topology>
    </subcellularLocation>
    <subcellularLocation>
        <location evidence="8">Cell membrane</location>
        <topology evidence="8">Multi-pass membrane protein</topology>
    </subcellularLocation>
</comment>
<keyword evidence="11" id="KW-1185">Reference proteome</keyword>
<keyword evidence="3" id="KW-1003">Cell membrane</keyword>
<dbReference type="Pfam" id="PF00528">
    <property type="entry name" value="BPD_transp_1"/>
    <property type="match status" value="1"/>
</dbReference>
<protein>
    <submittedName>
        <fullName evidence="10">Putative 2-aminoethylphosphonate transport system permease protein PhnV</fullName>
    </submittedName>
</protein>
<feature type="transmembrane region" description="Helical" evidence="8">
    <location>
        <begin position="66"/>
        <end position="88"/>
    </location>
</feature>
<evidence type="ECO:0000256" key="1">
    <source>
        <dbReference type="ARBA" id="ARBA00004429"/>
    </source>
</evidence>
<evidence type="ECO:0000256" key="6">
    <source>
        <dbReference type="ARBA" id="ARBA00022989"/>
    </source>
</evidence>
<evidence type="ECO:0000256" key="7">
    <source>
        <dbReference type="ARBA" id="ARBA00023136"/>
    </source>
</evidence>
<organism evidence="10 11">
    <name type="scientific">Variovorax paradoxus</name>
    <dbReference type="NCBI Taxonomy" id="34073"/>
    <lineage>
        <taxon>Bacteria</taxon>
        <taxon>Pseudomonadati</taxon>
        <taxon>Pseudomonadota</taxon>
        <taxon>Betaproteobacteria</taxon>
        <taxon>Burkholderiales</taxon>
        <taxon>Comamonadaceae</taxon>
        <taxon>Variovorax</taxon>
    </lineage>
</organism>
<keyword evidence="4" id="KW-0997">Cell inner membrane</keyword>
<evidence type="ECO:0000313" key="10">
    <source>
        <dbReference type="EMBL" id="KLN56004.1"/>
    </source>
</evidence>
<evidence type="ECO:0000313" key="11">
    <source>
        <dbReference type="Proteomes" id="UP000035170"/>
    </source>
</evidence>
<keyword evidence="7 8" id="KW-0472">Membrane</keyword>
<dbReference type="GO" id="GO:0055085">
    <property type="term" value="P:transmembrane transport"/>
    <property type="evidence" value="ECO:0007669"/>
    <property type="project" value="InterPro"/>
</dbReference>
<dbReference type="CDD" id="cd06261">
    <property type="entry name" value="TM_PBP2"/>
    <property type="match status" value="1"/>
</dbReference>
<dbReference type="PANTHER" id="PTHR43357:SF4">
    <property type="entry name" value="INNER MEMBRANE ABC TRANSPORTER PERMEASE PROTEIN YDCV"/>
    <property type="match status" value="1"/>
</dbReference>
<evidence type="ECO:0000256" key="3">
    <source>
        <dbReference type="ARBA" id="ARBA00022475"/>
    </source>
</evidence>
<feature type="domain" description="ABC transmembrane type-1" evidence="9">
    <location>
        <begin position="62"/>
        <end position="250"/>
    </location>
</feature>
<reference evidence="10 11" key="1">
    <citation type="submission" date="2015-03" db="EMBL/GenBank/DDBJ databases">
        <title>Genome sequence of Variovorax paradoxus TBEA6.</title>
        <authorList>
            <person name="Poehlein A."/>
            <person name="Schuldes J."/>
            <person name="Wuebbeler J.H."/>
            <person name="Hiessl S."/>
            <person name="Steinbuechel A."/>
            <person name="Daniel R."/>
        </authorList>
    </citation>
    <scope>NUCLEOTIDE SEQUENCE [LARGE SCALE GENOMIC DNA]</scope>
    <source>
        <strain evidence="10 11">TBEA6</strain>
    </source>
</reference>
<proteinExistence type="inferred from homology"/>
<evidence type="ECO:0000256" key="5">
    <source>
        <dbReference type="ARBA" id="ARBA00022692"/>
    </source>
</evidence>
<dbReference type="PROSITE" id="PS50928">
    <property type="entry name" value="ABC_TM1"/>
    <property type="match status" value="1"/>
</dbReference>
<dbReference type="Gene3D" id="1.10.3720.10">
    <property type="entry name" value="MetI-like"/>
    <property type="match status" value="1"/>
</dbReference>
<feature type="transmembrane region" description="Helical" evidence="8">
    <location>
        <begin position="174"/>
        <end position="196"/>
    </location>
</feature>
<dbReference type="InterPro" id="IPR000515">
    <property type="entry name" value="MetI-like"/>
</dbReference>
<comment type="similarity">
    <text evidence="8">Belongs to the binding-protein-dependent transport system permease family.</text>
</comment>
<evidence type="ECO:0000256" key="2">
    <source>
        <dbReference type="ARBA" id="ARBA00022448"/>
    </source>
</evidence>